<dbReference type="Proteomes" id="UP000219042">
    <property type="component" value="Unassembled WGS sequence"/>
</dbReference>
<reference evidence="2" key="1">
    <citation type="submission" date="2016-09" db="EMBL/GenBank/DDBJ databases">
        <authorList>
            <person name="Varghese N."/>
            <person name="Submissions S."/>
        </authorList>
    </citation>
    <scope>NUCLEOTIDE SEQUENCE [LARGE SCALE GENOMIC DNA]</scope>
    <source>
        <strain evidence="2">ANC 4466</strain>
    </source>
</reference>
<proteinExistence type="predicted"/>
<evidence type="ECO:0000313" key="2">
    <source>
        <dbReference type="Proteomes" id="UP000219042"/>
    </source>
</evidence>
<dbReference type="AlphaFoldDB" id="A0A240E7E9"/>
<protein>
    <submittedName>
        <fullName evidence="1">Uncharacterized protein</fullName>
    </submittedName>
</protein>
<organism evidence="1 2">
    <name type="scientific">Acinetobacter puyangensis</name>
    <dbReference type="NCBI Taxonomy" id="1096779"/>
    <lineage>
        <taxon>Bacteria</taxon>
        <taxon>Pseudomonadati</taxon>
        <taxon>Pseudomonadota</taxon>
        <taxon>Gammaproteobacteria</taxon>
        <taxon>Moraxellales</taxon>
        <taxon>Moraxellaceae</taxon>
        <taxon>Acinetobacter</taxon>
    </lineage>
</organism>
<accession>A0A240E7E9</accession>
<dbReference type="EMBL" id="OANT01000003">
    <property type="protein sequence ID" value="SNX44441.1"/>
    <property type="molecule type" value="Genomic_DNA"/>
</dbReference>
<name>A0A240E7E9_9GAMM</name>
<keyword evidence="2" id="KW-1185">Reference proteome</keyword>
<sequence length="58" mass="7031">MYKSPFYCLFTHMLLNPNTLLLDGRVKFIRQRNFMFLYLSYKFLIIKLHLDEISDVGI</sequence>
<gene>
    <name evidence="1" type="ORF">SAMN05421731_103179</name>
</gene>
<evidence type="ECO:0000313" key="1">
    <source>
        <dbReference type="EMBL" id="SNX44441.1"/>
    </source>
</evidence>